<dbReference type="Proteomes" id="UP000034096">
    <property type="component" value="Unassembled WGS sequence"/>
</dbReference>
<sequence length="424" mass="48557">MKVGIIGSGFTGLSAAYFLSKAGADVIVFESGDTPGGMAGGFLNKSWNWSLENHYHHLFTNDISVLGLAKEVGHKIIIGSPKTSTYFDDGIYQFDSPLTLLKFEKLSLLDRLRTGAAMAFLKVNPFWKPLEKVASEKFIRSLMGEKSWKFIWEPLFVKKFGKYSGDVNAAWFWARIYKRTMKLAYPEGGFLSLARKIEKEIIENRGKFFYNTRVAFLKKKGGKIAIVTDGKTQTFDKVICTIPTDKFIEITNGLPKNYSNKYMELKSLGAINLVISLNKRYLPGNNYWLNVNELDYPFVSIVEHTNFMSASHYNNEHLLYIGNYLPHNHKYFSYDADSLLKEFTPYLKKINNKFSAKMIKKVWVFKDKYAQPIVFKNHSKNIPDFNTPIEGLFLCNIQQVYPWDRGTNYAVENGKKVAELVLKS</sequence>
<accession>A0A0G0IIA7</accession>
<dbReference type="PANTHER" id="PTHR42923:SF46">
    <property type="entry name" value="AMINE OXIDASE"/>
    <property type="match status" value="1"/>
</dbReference>
<dbReference type="SUPFAM" id="SSF51905">
    <property type="entry name" value="FAD/NAD(P)-binding domain"/>
    <property type="match status" value="1"/>
</dbReference>
<dbReference type="AlphaFoldDB" id="A0A0G0IIA7"/>
<protein>
    <recommendedName>
        <fullName evidence="1">Amine oxidase domain-containing protein</fullName>
    </recommendedName>
</protein>
<dbReference type="PANTHER" id="PTHR42923">
    <property type="entry name" value="PROTOPORPHYRINOGEN OXIDASE"/>
    <property type="match status" value="1"/>
</dbReference>
<evidence type="ECO:0000259" key="1">
    <source>
        <dbReference type="Pfam" id="PF01593"/>
    </source>
</evidence>
<evidence type="ECO:0000313" key="3">
    <source>
        <dbReference type="Proteomes" id="UP000034096"/>
    </source>
</evidence>
<gene>
    <name evidence="2" type="ORF">US75_C0033G0002</name>
</gene>
<dbReference type="GO" id="GO:0016491">
    <property type="term" value="F:oxidoreductase activity"/>
    <property type="evidence" value="ECO:0007669"/>
    <property type="project" value="InterPro"/>
</dbReference>
<feature type="domain" description="Amine oxidase" evidence="1">
    <location>
        <begin position="10"/>
        <end position="422"/>
    </location>
</feature>
<dbReference type="InterPro" id="IPR050464">
    <property type="entry name" value="Zeta_carotene_desat/Oxidored"/>
</dbReference>
<dbReference type="EMBL" id="LBUE01000033">
    <property type="protein sequence ID" value="KKQ55058.1"/>
    <property type="molecule type" value="Genomic_DNA"/>
</dbReference>
<dbReference type="Gene3D" id="3.50.50.60">
    <property type="entry name" value="FAD/NAD(P)-binding domain"/>
    <property type="match status" value="1"/>
</dbReference>
<evidence type="ECO:0000313" key="2">
    <source>
        <dbReference type="EMBL" id="KKQ55058.1"/>
    </source>
</evidence>
<dbReference type="Pfam" id="PF01593">
    <property type="entry name" value="Amino_oxidase"/>
    <property type="match status" value="1"/>
</dbReference>
<dbReference type="STRING" id="1618583.US75_C0033G0002"/>
<name>A0A0G0IIA7_9BACT</name>
<dbReference type="InterPro" id="IPR036188">
    <property type="entry name" value="FAD/NAD-bd_sf"/>
</dbReference>
<comment type="caution">
    <text evidence="2">The sequence shown here is derived from an EMBL/GenBank/DDBJ whole genome shotgun (WGS) entry which is preliminary data.</text>
</comment>
<organism evidence="2 3">
    <name type="scientific">Candidatus Woesebacteria bacterium GW2011_GWC1_38_13</name>
    <dbReference type="NCBI Taxonomy" id="1618583"/>
    <lineage>
        <taxon>Bacteria</taxon>
        <taxon>Candidatus Woeseibacteriota</taxon>
    </lineage>
</organism>
<dbReference type="PRINTS" id="PR00419">
    <property type="entry name" value="ADXRDTASE"/>
</dbReference>
<proteinExistence type="predicted"/>
<dbReference type="InterPro" id="IPR002937">
    <property type="entry name" value="Amino_oxidase"/>
</dbReference>
<dbReference type="NCBIfam" id="NF005560">
    <property type="entry name" value="PRK07233.1"/>
    <property type="match status" value="1"/>
</dbReference>
<reference evidence="2 3" key="1">
    <citation type="journal article" date="2015" name="Nature">
        <title>rRNA introns, odd ribosomes, and small enigmatic genomes across a large radiation of phyla.</title>
        <authorList>
            <person name="Brown C.T."/>
            <person name="Hug L.A."/>
            <person name="Thomas B.C."/>
            <person name="Sharon I."/>
            <person name="Castelle C.J."/>
            <person name="Singh A."/>
            <person name="Wilkins M.J."/>
            <person name="Williams K.H."/>
            <person name="Banfield J.F."/>
        </authorList>
    </citation>
    <scope>NUCLEOTIDE SEQUENCE [LARGE SCALE GENOMIC DNA]</scope>
</reference>